<dbReference type="Proteomes" id="UP000198908">
    <property type="component" value="Unassembled WGS sequence"/>
</dbReference>
<dbReference type="AlphaFoldDB" id="A0A1G7DJR6"/>
<dbReference type="EMBL" id="FMYQ01000062">
    <property type="protein sequence ID" value="SDE51005.1"/>
    <property type="molecule type" value="Genomic_DNA"/>
</dbReference>
<proteinExistence type="predicted"/>
<sequence>MNNEKNLHSLFTLGRTVATPGALDLIEQTGTDVLTLLRHHVSGDWGALDEQDRQENDRAARKGSRILSAYELGPDKTRIWIITEWDRSATTLLLPGEY</sequence>
<accession>A0A1G7DJR6</accession>
<dbReference type="OrthoDB" id="5522207at2"/>
<evidence type="ECO:0000313" key="1">
    <source>
        <dbReference type="EMBL" id="SDE51005.1"/>
    </source>
</evidence>
<organism evidence="1 2">
    <name type="scientific">Paraburkholderia lycopersici</name>
    <dbReference type="NCBI Taxonomy" id="416944"/>
    <lineage>
        <taxon>Bacteria</taxon>
        <taxon>Pseudomonadati</taxon>
        <taxon>Pseudomonadota</taxon>
        <taxon>Betaproteobacteria</taxon>
        <taxon>Burkholderiales</taxon>
        <taxon>Burkholderiaceae</taxon>
        <taxon>Paraburkholderia</taxon>
    </lineage>
</organism>
<evidence type="ECO:0008006" key="3">
    <source>
        <dbReference type="Google" id="ProtNLM"/>
    </source>
</evidence>
<evidence type="ECO:0000313" key="2">
    <source>
        <dbReference type="Proteomes" id="UP000198908"/>
    </source>
</evidence>
<reference evidence="2" key="1">
    <citation type="submission" date="2016-09" db="EMBL/GenBank/DDBJ databases">
        <authorList>
            <person name="Varghese N."/>
            <person name="Submissions S."/>
        </authorList>
    </citation>
    <scope>NUCLEOTIDE SEQUENCE [LARGE SCALE GENOMIC DNA]</scope>
    <source>
        <strain evidence="2">TNe-862</strain>
    </source>
</reference>
<gene>
    <name evidence="1" type="ORF">SAMN05421548_1621</name>
</gene>
<name>A0A1G7DJR6_9BURK</name>
<protein>
    <recommendedName>
        <fullName evidence="3">Plasmid related protein</fullName>
    </recommendedName>
</protein>
<dbReference type="STRING" id="416944.SAMN05421548_1621"/>
<dbReference type="RefSeq" id="WP_092006668.1">
    <property type="nucleotide sequence ID" value="NZ_FMYQ01000062.1"/>
</dbReference>
<keyword evidence="2" id="KW-1185">Reference proteome</keyword>